<dbReference type="HOGENOM" id="CLU_2854192_0_0_1"/>
<evidence type="ECO:0000256" key="1">
    <source>
        <dbReference type="ARBA" id="ARBA00022737"/>
    </source>
</evidence>
<keyword evidence="3" id="KW-1185">Reference proteome</keyword>
<dbReference type="AlphaFoldDB" id="A0A061F5J9"/>
<sequence>MPGCCSYATMIKGFLENNGVSRAAEILHEMVHKGFSTDVSTAATVVDLLISDLTGESFCALVQKR</sequence>
<dbReference type="InterPro" id="IPR011990">
    <property type="entry name" value="TPR-like_helical_dom_sf"/>
</dbReference>
<accession>A0A061F5J9</accession>
<dbReference type="Gene3D" id="1.25.40.10">
    <property type="entry name" value="Tetratricopeptide repeat domain"/>
    <property type="match status" value="1"/>
</dbReference>
<dbReference type="NCBIfam" id="TIGR00756">
    <property type="entry name" value="PPR"/>
    <property type="match status" value="1"/>
</dbReference>
<dbReference type="Gramene" id="EOY09789">
    <property type="protein sequence ID" value="EOY09789"/>
    <property type="gene ID" value="TCM_025171"/>
</dbReference>
<dbReference type="EMBL" id="CM001883">
    <property type="protein sequence ID" value="EOY09789.1"/>
    <property type="molecule type" value="Genomic_DNA"/>
</dbReference>
<proteinExistence type="predicted"/>
<dbReference type="Proteomes" id="UP000026915">
    <property type="component" value="Chromosome 5"/>
</dbReference>
<organism evidence="2 3">
    <name type="scientific">Theobroma cacao</name>
    <name type="common">Cacao</name>
    <name type="synonym">Cocoa</name>
    <dbReference type="NCBI Taxonomy" id="3641"/>
    <lineage>
        <taxon>Eukaryota</taxon>
        <taxon>Viridiplantae</taxon>
        <taxon>Streptophyta</taxon>
        <taxon>Embryophyta</taxon>
        <taxon>Tracheophyta</taxon>
        <taxon>Spermatophyta</taxon>
        <taxon>Magnoliopsida</taxon>
        <taxon>eudicotyledons</taxon>
        <taxon>Gunneridae</taxon>
        <taxon>Pentapetalae</taxon>
        <taxon>rosids</taxon>
        <taxon>malvids</taxon>
        <taxon>Malvales</taxon>
        <taxon>Malvaceae</taxon>
        <taxon>Byttnerioideae</taxon>
        <taxon>Theobroma</taxon>
    </lineage>
</organism>
<dbReference type="InterPro" id="IPR002885">
    <property type="entry name" value="PPR_rpt"/>
</dbReference>
<evidence type="ECO:0000313" key="3">
    <source>
        <dbReference type="Proteomes" id="UP000026915"/>
    </source>
</evidence>
<gene>
    <name evidence="2" type="ORF">TCM_025171</name>
</gene>
<evidence type="ECO:0008006" key="4">
    <source>
        <dbReference type="Google" id="ProtNLM"/>
    </source>
</evidence>
<reference evidence="2 3" key="1">
    <citation type="journal article" date="2013" name="Genome Biol.">
        <title>The genome sequence of the most widely cultivated cacao type and its use to identify candidate genes regulating pod color.</title>
        <authorList>
            <person name="Motamayor J.C."/>
            <person name="Mockaitis K."/>
            <person name="Schmutz J."/>
            <person name="Haiminen N."/>
            <person name="Iii D.L."/>
            <person name="Cornejo O."/>
            <person name="Findley S.D."/>
            <person name="Zheng P."/>
            <person name="Utro F."/>
            <person name="Royaert S."/>
            <person name="Saski C."/>
            <person name="Jenkins J."/>
            <person name="Podicheti R."/>
            <person name="Zhao M."/>
            <person name="Scheffler B.E."/>
            <person name="Stack J.C."/>
            <person name="Feltus F.A."/>
            <person name="Mustiga G.M."/>
            <person name="Amores F."/>
            <person name="Phillips W."/>
            <person name="Marelli J.P."/>
            <person name="May G.D."/>
            <person name="Shapiro H."/>
            <person name="Ma J."/>
            <person name="Bustamante C.D."/>
            <person name="Schnell R.J."/>
            <person name="Main D."/>
            <person name="Gilbert D."/>
            <person name="Parida L."/>
            <person name="Kuhn D.N."/>
        </authorList>
    </citation>
    <scope>NUCLEOTIDE SEQUENCE [LARGE SCALE GENOMIC DNA]</scope>
    <source>
        <strain evidence="3">cv. Matina 1-6</strain>
    </source>
</reference>
<dbReference type="InParanoid" id="A0A061F5J9"/>
<protein>
    <recommendedName>
        <fullName evidence="4">Pentatricopeptide repeat-containing protein</fullName>
    </recommendedName>
</protein>
<keyword evidence="1" id="KW-0677">Repeat</keyword>
<name>A0A061F5J9_THECC</name>
<evidence type="ECO:0000313" key="2">
    <source>
        <dbReference type="EMBL" id="EOY09789.1"/>
    </source>
</evidence>